<protein>
    <submittedName>
        <fullName evidence="1">Uncharacterized protein</fullName>
    </submittedName>
</protein>
<dbReference type="Proteomes" id="UP000663842">
    <property type="component" value="Unassembled WGS sequence"/>
</dbReference>
<sequence>MISGYNFINSPLIKQSFDEEELPESLADNFKLYDHSSIDNNSEYADACSPIPILSSNTYVLQHDNLGNTLYNHFAYLNLVFQFGDIIGLKIADVDRSNTASSILPCKIVETITKEEYINTMYKVASLNGIITNLFSASDLTDLSETISADLRQLNSNTLPVISFIQACQI</sequence>
<comment type="caution">
    <text evidence="1">The sequence shown here is derived from an EMBL/GenBank/DDBJ whole genome shotgun (WGS) entry which is preliminary data.</text>
</comment>
<dbReference type="EMBL" id="CAJOBF010016260">
    <property type="protein sequence ID" value="CAF4353668.1"/>
    <property type="molecule type" value="Genomic_DNA"/>
</dbReference>
<proteinExistence type="predicted"/>
<organism evidence="1 2">
    <name type="scientific">Rotaria magnacalcarata</name>
    <dbReference type="NCBI Taxonomy" id="392030"/>
    <lineage>
        <taxon>Eukaryota</taxon>
        <taxon>Metazoa</taxon>
        <taxon>Spiralia</taxon>
        <taxon>Gnathifera</taxon>
        <taxon>Rotifera</taxon>
        <taxon>Eurotatoria</taxon>
        <taxon>Bdelloidea</taxon>
        <taxon>Philodinida</taxon>
        <taxon>Philodinidae</taxon>
        <taxon>Rotaria</taxon>
    </lineage>
</organism>
<reference evidence="1" key="1">
    <citation type="submission" date="2021-02" db="EMBL/GenBank/DDBJ databases">
        <authorList>
            <person name="Nowell W R."/>
        </authorList>
    </citation>
    <scope>NUCLEOTIDE SEQUENCE</scope>
</reference>
<evidence type="ECO:0000313" key="2">
    <source>
        <dbReference type="Proteomes" id="UP000663842"/>
    </source>
</evidence>
<name>A0A820LD16_9BILA</name>
<feature type="non-terminal residue" evidence="1">
    <location>
        <position position="1"/>
    </location>
</feature>
<dbReference type="AlphaFoldDB" id="A0A820LD16"/>
<accession>A0A820LD16</accession>
<gene>
    <name evidence="1" type="ORF">UXM345_LOCUS36135</name>
</gene>
<evidence type="ECO:0000313" key="1">
    <source>
        <dbReference type="EMBL" id="CAF4353668.1"/>
    </source>
</evidence>